<evidence type="ECO:0000313" key="10">
    <source>
        <dbReference type="Proteomes" id="UP000009257"/>
    </source>
</evidence>
<feature type="region of interest" description="Disordered" evidence="7">
    <location>
        <begin position="933"/>
        <end position="986"/>
    </location>
</feature>
<dbReference type="SMART" id="SM01067">
    <property type="entry name" value="CBM_3"/>
    <property type="match status" value="3"/>
</dbReference>
<keyword evidence="5" id="KW-0624">Polysaccharide degradation</keyword>
<evidence type="ECO:0000256" key="5">
    <source>
        <dbReference type="ARBA" id="ARBA00023326"/>
    </source>
</evidence>
<reference evidence="9 10" key="1">
    <citation type="submission" date="2011-08" db="EMBL/GenBank/DDBJ databases">
        <title>Complete sequence of Caldicellulosiruptor lactoaceticus 6A.</title>
        <authorList>
            <consortium name="US DOE Joint Genome Institute"/>
            <person name="Lucas S."/>
            <person name="Han J."/>
            <person name="Lapidus A."/>
            <person name="Cheng J.-F."/>
            <person name="Goodwin L."/>
            <person name="Pitluck S."/>
            <person name="Peters L."/>
            <person name="Davenport K."/>
            <person name="Detter J.C."/>
            <person name="Han C."/>
            <person name="Tapia R."/>
            <person name="Land M."/>
            <person name="Hauser L."/>
            <person name="Kyrpides N."/>
            <person name="Ivanova N."/>
            <person name="Ovchinnikova G."/>
            <person name="Pagani I."/>
            <person name="Blumer-Schuette S.E."/>
            <person name="Kelly R.M."/>
            <person name="Woyke T."/>
        </authorList>
    </citation>
    <scope>NUCLEOTIDE SEQUENCE [LARGE SCALE GENOMIC DNA]</scope>
    <source>
        <strain evidence="9 10">6A</strain>
    </source>
</reference>
<dbReference type="HOGENOM" id="CLU_001798_1_0_9"/>
<dbReference type="GO" id="GO:0010411">
    <property type="term" value="P:xyloglucan metabolic process"/>
    <property type="evidence" value="ECO:0007669"/>
    <property type="project" value="TreeGrafter"/>
</dbReference>
<evidence type="ECO:0000256" key="2">
    <source>
        <dbReference type="ARBA" id="ARBA00022801"/>
    </source>
</evidence>
<feature type="region of interest" description="Disordered" evidence="7">
    <location>
        <begin position="723"/>
        <end position="783"/>
    </location>
</feature>
<dbReference type="SUPFAM" id="SSF49384">
    <property type="entry name" value="Carbohydrate-binding domain"/>
    <property type="match status" value="3"/>
</dbReference>
<protein>
    <submittedName>
        <fullName evidence="9">Type 3a cellulose-binding domain protein</fullName>
    </submittedName>
</protein>
<dbReference type="SUPFAM" id="SSF110296">
    <property type="entry name" value="Oligoxyloglucan reducing end-specific cellobiohydrolase"/>
    <property type="match status" value="2"/>
</dbReference>
<dbReference type="SMR" id="G2PXX7"/>
<organism evidence="9 10">
    <name type="scientific">Caldicellulosiruptor acetigenus 6A</name>
    <dbReference type="NCBI Taxonomy" id="632516"/>
    <lineage>
        <taxon>Bacteria</taxon>
        <taxon>Bacillati</taxon>
        <taxon>Bacillota</taxon>
        <taxon>Bacillota incertae sedis</taxon>
        <taxon>Caldicellulosiruptorales</taxon>
        <taxon>Caldicellulosiruptoraceae</taxon>
        <taxon>Caldicellulosiruptor</taxon>
    </lineage>
</organism>
<dbReference type="PDB" id="6P2M">
    <property type="method" value="X-ray"/>
    <property type="resolution" value="1.98 A"/>
    <property type="chains" value="A=35-726"/>
</dbReference>
<feature type="domain" description="CBM3" evidence="8">
    <location>
        <begin position="782"/>
        <end position="935"/>
    </location>
</feature>
<feature type="compositionally biased region" description="Low complexity" evidence="7">
    <location>
        <begin position="751"/>
        <end position="771"/>
    </location>
</feature>
<dbReference type="CDD" id="cd15482">
    <property type="entry name" value="Sialidase_non-viral"/>
    <property type="match status" value="2"/>
</dbReference>
<evidence type="ECO:0007829" key="11">
    <source>
        <dbReference type="PDB" id="6P2M"/>
    </source>
</evidence>
<dbReference type="PROSITE" id="PS51172">
    <property type="entry name" value="CBM3"/>
    <property type="match status" value="3"/>
</dbReference>
<dbReference type="GO" id="GO:0016798">
    <property type="term" value="F:hydrolase activity, acting on glycosyl bonds"/>
    <property type="evidence" value="ECO:0007669"/>
    <property type="project" value="UniProtKB-KW"/>
</dbReference>
<dbReference type="RefSeq" id="WP_014043298.1">
    <property type="nucleotide sequence ID" value="NC_015949.1"/>
</dbReference>
<dbReference type="PANTHER" id="PTHR43739">
    <property type="entry name" value="XYLOGLUCANASE (EUROFUNG)"/>
    <property type="match status" value="1"/>
</dbReference>
<dbReference type="PDBsum" id="6P2M"/>
<dbReference type="Proteomes" id="UP000009257">
    <property type="component" value="Chromosome"/>
</dbReference>
<dbReference type="InterPro" id="IPR052025">
    <property type="entry name" value="Xyloglucanase_GH74"/>
</dbReference>
<dbReference type="InterPro" id="IPR015943">
    <property type="entry name" value="WD40/YVTN_repeat-like_dom_sf"/>
</dbReference>
<keyword evidence="11" id="KW-0002">3D-structure</keyword>
<comment type="similarity">
    <text evidence="6">Belongs to the glycosyl hydrolase 74 family.</text>
</comment>
<feature type="compositionally biased region" description="Low complexity" evidence="7">
    <location>
        <begin position="953"/>
        <end position="973"/>
    </location>
</feature>
<evidence type="ECO:0000313" key="9">
    <source>
        <dbReference type="EMBL" id="AEM74844.1"/>
    </source>
</evidence>
<dbReference type="KEGG" id="clc:Calla_2311"/>
<keyword evidence="4" id="KW-0326">Glycosidase</keyword>
<keyword evidence="3" id="KW-0119">Carbohydrate metabolism</keyword>
<feature type="compositionally biased region" description="Low complexity" evidence="7">
    <location>
        <begin position="723"/>
        <end position="743"/>
    </location>
</feature>
<reference evidence="11" key="2">
    <citation type="journal article" date="2019" name="J. Biol. Chem.">
        <title>Substrate specificity, regiospecificity, and processivity in glycoside hydrolase family 74.</title>
        <authorList>
            <person name="Arnal G."/>
            <person name="Stogios P.J."/>
            <person name="Asohan J."/>
            <person name="Attia M.A."/>
            <person name="Skarina T."/>
            <person name="Viborg A.H."/>
            <person name="Henrissat B."/>
            <person name="Savchenko A."/>
            <person name="Brumer H."/>
        </authorList>
    </citation>
    <scope>X-RAY CRYSTALLOGRAPHY (1.98 ANGSTROMS) OF 35-726</scope>
</reference>
<dbReference type="Gene3D" id="2.60.40.710">
    <property type="entry name" value="Endoglucanase-like"/>
    <property type="match status" value="3"/>
</dbReference>
<dbReference type="EMBL" id="CP003001">
    <property type="protein sequence ID" value="AEM74844.1"/>
    <property type="molecule type" value="Genomic_DNA"/>
</dbReference>
<evidence type="ECO:0000256" key="3">
    <source>
        <dbReference type="ARBA" id="ARBA00023277"/>
    </source>
</evidence>
<sequence>MTRVDEWKKVIGIFLVVLLCVFFVIANFKPLPVEAASEPYTWKNVVIGGGGYVTGIIYHPNQSGLVYARTDIGGAYRWDSATSQWIPITDMLNRNNSDYMGILSIAIDPNDVNRVYMLCGKYTQSWAGTGAVLASTDKGATWTIYPLSVKIGGNEDGRGLGERLQVDPNLGSILFMGTTRDGLWKSTDRGATWVRVTSFTPTNINFVIFDKSSSSLGQATKRIFVGVNDTSGQSLWRSDDGGNTWKVVAGQPTGVMAMKAEIASGYLYVTFANSPGPNNATAGSVWRYTISNGEWKDISPAKGSYGYCGISVDPRNPNHILVATLDLWWPRDQIWRTTDGGSTWTPLLWNPSNNAVIAKFDTSSAPWAAIRNPHWITDIKIDPFNSNKAMFVTGYGIWACDNLSASPTTWYFRNKGLEEMVPIEIVSPPSGALLLSAMGDQGVFRHDSLDASPSMGVALDVGTAGSIDYAESIPSKIVATYYSAPYGAYSTDGGKTWTKFASYPAGTTGGGTRAIAISADGNRIVWAPNGAPMSYSTNNGSSWTTCGGGVPSGLSVEADKVNSNKFYAYDPVNGKLWVSTNGGVSFTQMSTSYPTLPSWQAYNGSVNAVFGREGDIWITCGAGGLYHSTNSGASATKVNSVQEAYSIGFGKAKTSGGYPAIYLHGIVNGVLGIFRSDDGGSTWTRINDDNHQFGWIHMIRGDQRTYGLCYVSAEGRGVIYGLPTPTASSTPTPTPTATVTTTPTPTPTPTPTVTTTVTPTPTPTPTVTVVPTPTPTPSTPPVSTGVKVQYKNMEQNATTNSIRAWFKVVNNTSSDIDLSRVTIRYWYTVDGDKAQSAVCDWAQVGSSNVNFKFVKLSQAVSGADYYLEIGFSSGAGKVAAGKDSGDIQIRFNKSDWSNYNQADDWSWSQNMTSYGDNTKVTVYVDGKLVWGQEPGGLSTSPTPSATPTPTPTPTATVTTTPTPTPTPTVTATPTPTPTPTSTPAGDIQLSDSYGALKVLYANGVTASSTSQLVIKVKVQNTGDRAIDLGRVKVRYWYTGDGADVEGLTVASSLGSKVAAKVVKVGATAGGADRYVEISFASGVVLNAGSTTNEIRVTVSRASGSYNQSNDYSVMSATSYVENKKVTGYIDDVLVWGQEPSRTEKIKVLYANGVTASSTSQLVIKVKVQNTGDRAIDLGRVKVRYWYTGDGADVEGLTVASSLGSKVAAKVVKVGATAGGADRYVEISFASGVVLNAGSTTNEIRVTVSRASGSYNQSNDYSVMSATSYVENKKVTGYIDDVLVWGQEPSRGIKSIIVDK</sequence>
<dbReference type="Gene3D" id="2.130.10.10">
    <property type="entry name" value="YVTN repeat-like/Quinoprotein amine dehydrogenase"/>
    <property type="match status" value="2"/>
</dbReference>
<feature type="domain" description="CBM3" evidence="8">
    <location>
        <begin position="1141"/>
        <end position="1289"/>
    </location>
</feature>
<dbReference type="PANTHER" id="PTHR43739:SF2">
    <property type="entry name" value="OLIGOXYLOGLUCAN-REDUCING END-SPECIFIC XYLOGLUCANASE-RELATED"/>
    <property type="match status" value="1"/>
</dbReference>
<feature type="domain" description="CBM3" evidence="8">
    <location>
        <begin position="992"/>
        <end position="1140"/>
    </location>
</feature>
<dbReference type="Pfam" id="PF00942">
    <property type="entry name" value="CBM_3"/>
    <property type="match status" value="3"/>
</dbReference>
<accession>G2PXX7</accession>
<keyword evidence="2" id="KW-0378">Hydrolase</keyword>
<dbReference type="InterPro" id="IPR001956">
    <property type="entry name" value="CBM3"/>
</dbReference>
<dbReference type="InterPro" id="IPR008965">
    <property type="entry name" value="CBM2/CBM3_carb-bd_dom_sf"/>
</dbReference>
<evidence type="ECO:0000256" key="4">
    <source>
        <dbReference type="ARBA" id="ARBA00023295"/>
    </source>
</evidence>
<dbReference type="GO" id="GO:0030248">
    <property type="term" value="F:cellulose binding"/>
    <property type="evidence" value="ECO:0007669"/>
    <property type="project" value="InterPro"/>
</dbReference>
<proteinExistence type="evidence at protein level"/>
<evidence type="ECO:0000256" key="7">
    <source>
        <dbReference type="SAM" id="MobiDB-lite"/>
    </source>
</evidence>
<evidence type="ECO:0000256" key="6">
    <source>
        <dbReference type="ARBA" id="ARBA00037986"/>
    </source>
</evidence>
<evidence type="ECO:0000256" key="1">
    <source>
        <dbReference type="ARBA" id="ARBA00022729"/>
    </source>
</evidence>
<evidence type="ECO:0000259" key="8">
    <source>
        <dbReference type="PROSITE" id="PS51172"/>
    </source>
</evidence>
<dbReference type="GO" id="GO:0000272">
    <property type="term" value="P:polysaccharide catabolic process"/>
    <property type="evidence" value="ECO:0007669"/>
    <property type="project" value="UniProtKB-KW"/>
</dbReference>
<gene>
    <name evidence="9" type="ORF">Calla_2311</name>
</gene>
<name>G2PXX7_9FIRM</name>
<dbReference type="PRINTS" id="PR01217">
    <property type="entry name" value="PRICHEXTENSN"/>
</dbReference>
<keyword evidence="1" id="KW-0732">Signal</keyword>
<dbReference type="InterPro" id="IPR036966">
    <property type="entry name" value="CBM3_sf"/>
</dbReference>